<dbReference type="Gene3D" id="3.40.50.880">
    <property type="match status" value="1"/>
</dbReference>
<dbReference type="PIRSF" id="PIRSF005639">
    <property type="entry name" value="Glut_amidoT_SNO"/>
    <property type="match status" value="1"/>
</dbReference>
<dbReference type="KEGG" id="uam:UABAM_01545"/>
<dbReference type="PANTHER" id="PTHR31559:SF0">
    <property type="entry name" value="PYRIDOXAL 5'-PHOSPHATE SYNTHASE SUBUNIT SNO1-RELATED"/>
    <property type="match status" value="1"/>
</dbReference>
<dbReference type="Proteomes" id="UP000326354">
    <property type="component" value="Chromosome"/>
</dbReference>
<gene>
    <name evidence="9" type="primary">pdxT</name>
    <name evidence="12" type="ORF">UABAM_01545</name>
</gene>
<keyword evidence="4 9" id="KW-0456">Lyase</keyword>
<feature type="active site" description="Charge relay system" evidence="9 10">
    <location>
        <position position="175"/>
    </location>
</feature>
<feature type="active site" description="Nucleophile" evidence="9 10">
    <location>
        <position position="79"/>
    </location>
</feature>
<dbReference type="GO" id="GO:0008614">
    <property type="term" value="P:pyridoxine metabolic process"/>
    <property type="evidence" value="ECO:0007669"/>
    <property type="project" value="TreeGrafter"/>
</dbReference>
<dbReference type="EC" id="3.5.1.2" evidence="9"/>
<evidence type="ECO:0000313" key="13">
    <source>
        <dbReference type="Proteomes" id="UP000326354"/>
    </source>
</evidence>
<keyword evidence="13" id="KW-1185">Reference proteome</keyword>
<evidence type="ECO:0000256" key="8">
    <source>
        <dbReference type="ARBA" id="ARBA00064749"/>
    </source>
</evidence>
<dbReference type="OrthoDB" id="9807137at2"/>
<evidence type="ECO:0000256" key="2">
    <source>
        <dbReference type="ARBA" id="ARBA00022898"/>
    </source>
</evidence>
<dbReference type="EC" id="4.3.3.6" evidence="9"/>
<dbReference type="SUPFAM" id="SSF52317">
    <property type="entry name" value="Class I glutamine amidotransferase-like"/>
    <property type="match status" value="1"/>
</dbReference>
<reference evidence="12 13" key="1">
    <citation type="submission" date="2019-08" db="EMBL/GenBank/DDBJ databases">
        <title>Complete genome sequence of Candidatus Uab amorphum.</title>
        <authorList>
            <person name="Shiratori T."/>
            <person name="Suzuki S."/>
            <person name="Kakizawa Y."/>
            <person name="Ishida K."/>
        </authorList>
    </citation>
    <scope>NUCLEOTIDE SEQUENCE [LARGE SCALE GENOMIC DNA]</scope>
    <source>
        <strain evidence="12 13">SRT547</strain>
    </source>
</reference>
<dbReference type="UniPathway" id="UPA00245"/>
<dbReference type="GO" id="GO:0042823">
    <property type="term" value="P:pyridoxal phosphate biosynthetic process"/>
    <property type="evidence" value="ECO:0007669"/>
    <property type="project" value="UniProtKB-UniRule"/>
</dbReference>
<evidence type="ECO:0000256" key="4">
    <source>
        <dbReference type="ARBA" id="ARBA00023239"/>
    </source>
</evidence>
<protein>
    <recommendedName>
        <fullName evidence="9">Pyridoxal 5'-phosphate synthase subunit PdxT</fullName>
        <ecNumber evidence="9">4.3.3.6</ecNumber>
    </recommendedName>
    <alternativeName>
        <fullName evidence="9">Pdx2</fullName>
    </alternativeName>
    <alternativeName>
        <fullName evidence="9">Pyridoxal 5'-phosphate synthase glutaminase subunit</fullName>
        <ecNumber evidence="9">3.5.1.2</ecNumber>
    </alternativeName>
</protein>
<comment type="similarity">
    <text evidence="9">Belongs to the glutaminase PdxT/SNO family.</text>
</comment>
<dbReference type="InterPro" id="IPR002161">
    <property type="entry name" value="PdxT/SNO"/>
</dbReference>
<organism evidence="12 13">
    <name type="scientific">Uabimicrobium amorphum</name>
    <dbReference type="NCBI Taxonomy" id="2596890"/>
    <lineage>
        <taxon>Bacteria</taxon>
        <taxon>Pseudomonadati</taxon>
        <taxon>Planctomycetota</taxon>
        <taxon>Candidatus Uabimicrobiia</taxon>
        <taxon>Candidatus Uabimicrobiales</taxon>
        <taxon>Candidatus Uabimicrobiaceae</taxon>
        <taxon>Candidatus Uabimicrobium</taxon>
    </lineage>
</organism>
<evidence type="ECO:0000256" key="1">
    <source>
        <dbReference type="ARBA" id="ARBA00022801"/>
    </source>
</evidence>
<comment type="pathway">
    <text evidence="9">Cofactor biosynthesis; pyridoxal 5'-phosphate biosynthesis.</text>
</comment>
<evidence type="ECO:0000256" key="10">
    <source>
        <dbReference type="PIRSR" id="PIRSR005639-1"/>
    </source>
</evidence>
<dbReference type="InterPro" id="IPR029062">
    <property type="entry name" value="Class_I_gatase-like"/>
</dbReference>
<dbReference type="PANTHER" id="PTHR31559">
    <property type="entry name" value="PYRIDOXAL 5'-PHOSPHATE SYNTHASE SUBUNIT SNO"/>
    <property type="match status" value="1"/>
</dbReference>
<dbReference type="PROSITE" id="PS51130">
    <property type="entry name" value="PDXT_SNO_2"/>
    <property type="match status" value="1"/>
</dbReference>
<name>A0A5S9F395_UABAM</name>
<dbReference type="FunFam" id="3.40.50.880:FF:000010">
    <property type="entry name" value="uncharacterized protein LOC100176842 isoform X2"/>
    <property type="match status" value="1"/>
</dbReference>
<dbReference type="HAMAP" id="MF_01615">
    <property type="entry name" value="PdxT"/>
    <property type="match status" value="1"/>
</dbReference>
<dbReference type="Pfam" id="PF01174">
    <property type="entry name" value="SNO"/>
    <property type="match status" value="1"/>
</dbReference>
<comment type="catalytic activity">
    <reaction evidence="6 9">
        <text>L-glutamine + H2O = L-glutamate + NH4(+)</text>
        <dbReference type="Rhea" id="RHEA:15889"/>
        <dbReference type="ChEBI" id="CHEBI:15377"/>
        <dbReference type="ChEBI" id="CHEBI:28938"/>
        <dbReference type="ChEBI" id="CHEBI:29985"/>
        <dbReference type="ChEBI" id="CHEBI:58359"/>
        <dbReference type="EC" id="3.5.1.2"/>
    </reaction>
</comment>
<dbReference type="RefSeq" id="WP_151967405.1">
    <property type="nucleotide sequence ID" value="NZ_AP019860.1"/>
</dbReference>
<evidence type="ECO:0000256" key="6">
    <source>
        <dbReference type="ARBA" id="ARBA00049534"/>
    </source>
</evidence>
<dbReference type="GO" id="GO:1903600">
    <property type="term" value="C:glutaminase complex"/>
    <property type="evidence" value="ECO:0007669"/>
    <property type="project" value="TreeGrafter"/>
</dbReference>
<evidence type="ECO:0000256" key="7">
    <source>
        <dbReference type="ARBA" id="ARBA00054599"/>
    </source>
</evidence>
<comment type="catalytic activity">
    <reaction evidence="5 9">
        <text>aldehydo-D-ribose 5-phosphate + D-glyceraldehyde 3-phosphate + L-glutamine = pyridoxal 5'-phosphate + L-glutamate + phosphate + 3 H2O + H(+)</text>
        <dbReference type="Rhea" id="RHEA:31507"/>
        <dbReference type="ChEBI" id="CHEBI:15377"/>
        <dbReference type="ChEBI" id="CHEBI:15378"/>
        <dbReference type="ChEBI" id="CHEBI:29985"/>
        <dbReference type="ChEBI" id="CHEBI:43474"/>
        <dbReference type="ChEBI" id="CHEBI:58273"/>
        <dbReference type="ChEBI" id="CHEBI:58359"/>
        <dbReference type="ChEBI" id="CHEBI:59776"/>
        <dbReference type="ChEBI" id="CHEBI:597326"/>
        <dbReference type="EC" id="4.3.3.6"/>
    </reaction>
</comment>
<dbReference type="CDD" id="cd01749">
    <property type="entry name" value="GATase1_PB"/>
    <property type="match status" value="1"/>
</dbReference>
<feature type="binding site" evidence="9 11">
    <location>
        <begin position="136"/>
        <end position="137"/>
    </location>
    <ligand>
        <name>L-glutamine</name>
        <dbReference type="ChEBI" id="CHEBI:58359"/>
    </ligand>
</feature>
<dbReference type="NCBIfam" id="TIGR03800">
    <property type="entry name" value="PLP_synth_Pdx2"/>
    <property type="match status" value="1"/>
</dbReference>
<evidence type="ECO:0000256" key="5">
    <source>
        <dbReference type="ARBA" id="ARBA00047992"/>
    </source>
</evidence>
<sequence length="196" mass="22111">MKTVGVLAFQGSVIEHKKKINEAGADAREVRHPEDLNAIDAIILPGGESTCITRMLNEFQLMEPLAQKIQQGLPVWGTCAGAILLSRNVDGQPNPLPLGIVDIDIERNSYGSQLDSFQYQTPVSFLDNRQVNLIFIRAPRIHSVHTCENLLNIEWKQQQEIVAVKQNNIFITTFHPELDSGCTFHRYFIDNYIKTP</sequence>
<proteinExistence type="inferred from homology"/>
<dbReference type="EMBL" id="AP019860">
    <property type="protein sequence ID" value="BBM83194.1"/>
    <property type="molecule type" value="Genomic_DNA"/>
</dbReference>
<keyword evidence="2 9" id="KW-0663">Pyridoxal phosphate</keyword>
<feature type="binding site" evidence="9 11">
    <location>
        <begin position="47"/>
        <end position="49"/>
    </location>
    <ligand>
        <name>L-glutamine</name>
        <dbReference type="ChEBI" id="CHEBI:58359"/>
    </ligand>
</feature>
<evidence type="ECO:0000256" key="11">
    <source>
        <dbReference type="PIRSR" id="PIRSR005639-2"/>
    </source>
</evidence>
<dbReference type="GO" id="GO:0036381">
    <property type="term" value="F:pyridoxal 5'-phosphate synthase (glutamine hydrolysing) activity"/>
    <property type="evidence" value="ECO:0007669"/>
    <property type="project" value="UniProtKB-UniRule"/>
</dbReference>
<evidence type="ECO:0000256" key="9">
    <source>
        <dbReference type="HAMAP-Rule" id="MF_01615"/>
    </source>
</evidence>
<keyword evidence="1 9" id="KW-0378">Hydrolase</keyword>
<comment type="function">
    <text evidence="7 9">Catalyzes the hydrolysis of glutamine to glutamate and ammonia as part of the biosynthesis of pyridoxal 5'-phosphate. The resulting ammonia molecule is channeled to the active site of PdxS.</text>
</comment>
<dbReference type="PROSITE" id="PS51273">
    <property type="entry name" value="GATASE_TYPE_1"/>
    <property type="match status" value="1"/>
</dbReference>
<dbReference type="GO" id="GO:0006543">
    <property type="term" value="P:L-glutamine catabolic process"/>
    <property type="evidence" value="ECO:0007669"/>
    <property type="project" value="UniProtKB-UniRule"/>
</dbReference>
<dbReference type="GO" id="GO:0004359">
    <property type="term" value="F:glutaminase activity"/>
    <property type="evidence" value="ECO:0007669"/>
    <property type="project" value="UniProtKB-UniRule"/>
</dbReference>
<feature type="binding site" evidence="9 11">
    <location>
        <position position="107"/>
    </location>
    <ligand>
        <name>L-glutamine</name>
        <dbReference type="ChEBI" id="CHEBI:58359"/>
    </ligand>
</feature>
<evidence type="ECO:0000256" key="3">
    <source>
        <dbReference type="ARBA" id="ARBA00022962"/>
    </source>
</evidence>
<keyword evidence="3 9" id="KW-0315">Glutamine amidotransferase</keyword>
<dbReference type="AlphaFoldDB" id="A0A5S9F395"/>
<dbReference type="GO" id="GO:0005829">
    <property type="term" value="C:cytosol"/>
    <property type="evidence" value="ECO:0007669"/>
    <property type="project" value="TreeGrafter"/>
</dbReference>
<accession>A0A5S9F395</accession>
<comment type="subunit">
    <text evidence="8 9">In the presence of PdxS, forms a dodecamer of heterodimers. Only shows activity in the heterodimer.</text>
</comment>
<feature type="active site" description="Charge relay system" evidence="9 10">
    <location>
        <position position="177"/>
    </location>
</feature>
<evidence type="ECO:0000313" key="12">
    <source>
        <dbReference type="EMBL" id="BBM83194.1"/>
    </source>
</evidence>